<dbReference type="InterPro" id="IPR014014">
    <property type="entry name" value="RNA_helicase_DEAD_Q_motif"/>
</dbReference>
<evidence type="ECO:0000256" key="3">
    <source>
        <dbReference type="ARBA" id="ARBA00022801"/>
    </source>
</evidence>
<gene>
    <name evidence="9" type="primary">cshA</name>
    <name evidence="15" type="ORF">C7H83_02645</name>
</gene>
<dbReference type="InterPro" id="IPR027417">
    <property type="entry name" value="P-loop_NTPase"/>
</dbReference>
<dbReference type="InterPro" id="IPR000629">
    <property type="entry name" value="RNA-helicase_DEAD-box_CS"/>
</dbReference>
<comment type="subunit">
    <text evidence="9">Oligomerizes, may be a member of the RNA degradosome.</text>
</comment>
<sequence>MYLKFKELNLSQELLDAVTKIGFEEATPIQAETIPLAMEGKDVIGQAQTGTGKTAAFGLPMLDKIDGKKKQIQGLVIAPTRELAIQTQEELFRLGKEKKIRVQAVYGGADIGRQIRQLKDNPQIVVGTPGRMLDHINRRTLKLSTVETLVLDEADEMLNMGFLEDIEKIIAQVPEQRQTLLFSATMPKEIKSIGVKFMKDPHHVRIKAKEMTADSIDQYYVKAKDYEKFDIMTRLFDVQLPELTLIFARTKRRVDEIARGLEARGYKAEGIHGDLSQQKRMNILKSFKKGRLDILVATDVAARGLDISGVTHVYNYDIPQDPESYVHRIGRTGRAGKSGMSVTFVTPNEMNYLHVIENLTKKRMTPMRPPSDKEAFKGQVSQAVELIDEKMNENGLDKYAKDASELLEHYSAQDLAALLLKTLAKDPAESVPVKITPERPLPKGKSNKGRRKNYSRDRNNSNGNRRKNNNDYYKKNNKNQGNKNSYPKKSRRGNEKKQDFVIRNGKG</sequence>
<dbReference type="AlphaFoldDB" id="A0A3G5FGL5"/>
<dbReference type="PANTHER" id="PTHR47963:SF5">
    <property type="entry name" value="DEAD-BOX ATP-DEPENDENT RNA HELICASE CSHA"/>
    <property type="match status" value="1"/>
</dbReference>
<evidence type="ECO:0000256" key="6">
    <source>
        <dbReference type="ARBA" id="ARBA00022884"/>
    </source>
</evidence>
<dbReference type="GO" id="GO:0005524">
    <property type="term" value="F:ATP binding"/>
    <property type="evidence" value="ECO:0007669"/>
    <property type="project" value="UniProtKB-UniRule"/>
</dbReference>
<dbReference type="GO" id="GO:0016887">
    <property type="term" value="F:ATP hydrolysis activity"/>
    <property type="evidence" value="ECO:0007669"/>
    <property type="project" value="RHEA"/>
</dbReference>
<dbReference type="FunFam" id="3.40.50.300:FF:000108">
    <property type="entry name" value="ATP-dependent RNA helicase RhlE"/>
    <property type="match status" value="1"/>
</dbReference>
<dbReference type="InterPro" id="IPR030880">
    <property type="entry name" value="DEAD_helicase_CshA"/>
</dbReference>
<evidence type="ECO:0000256" key="1">
    <source>
        <dbReference type="ARBA" id="ARBA00022490"/>
    </source>
</evidence>
<keyword evidence="6 9" id="KW-0694">RNA-binding</keyword>
<evidence type="ECO:0000256" key="2">
    <source>
        <dbReference type="ARBA" id="ARBA00022741"/>
    </source>
</evidence>
<keyword evidence="1 9" id="KW-0963">Cytoplasm</keyword>
<dbReference type="PROSITE" id="PS51195">
    <property type="entry name" value="Q_MOTIF"/>
    <property type="match status" value="1"/>
</dbReference>
<dbReference type="InterPro" id="IPR014001">
    <property type="entry name" value="Helicase_ATP-bd"/>
</dbReference>
<dbReference type="GO" id="GO:0009409">
    <property type="term" value="P:response to cold"/>
    <property type="evidence" value="ECO:0007669"/>
    <property type="project" value="TreeGrafter"/>
</dbReference>
<feature type="domain" description="DEAD-box RNA helicase Q" evidence="14">
    <location>
        <begin position="3"/>
        <end position="31"/>
    </location>
</feature>
<dbReference type="GO" id="GO:0005840">
    <property type="term" value="C:ribosome"/>
    <property type="evidence" value="ECO:0007669"/>
    <property type="project" value="TreeGrafter"/>
</dbReference>
<dbReference type="GO" id="GO:0005829">
    <property type="term" value="C:cytosol"/>
    <property type="evidence" value="ECO:0007669"/>
    <property type="project" value="TreeGrafter"/>
</dbReference>
<dbReference type="InterPro" id="IPR011545">
    <property type="entry name" value="DEAD/DEAH_box_helicase_dom"/>
</dbReference>
<evidence type="ECO:0000256" key="9">
    <source>
        <dbReference type="HAMAP-Rule" id="MF_01493"/>
    </source>
</evidence>
<evidence type="ECO:0000259" key="12">
    <source>
        <dbReference type="PROSITE" id="PS51192"/>
    </source>
</evidence>
<reference evidence="15 16" key="1">
    <citation type="journal article" date="2012" name="Int. J. Syst. Evol. Microbiol.">
        <title>Characterization of Tetragenococcus strains from sugar thick juice reveals a novel species, Tetragenococcus osmophilus sp. nov., and divides Tetragenococcus halophilus into two subspecies, T. halophilus subsp. halophilus subsp. nov. and T. halophilus subsp. flandriensis subsp. nov.</title>
        <authorList>
            <person name="Juste A."/>
            <person name="Van Trappen S."/>
            <person name="Verreth C."/>
            <person name="Cleenwerck I."/>
            <person name="De Vos P."/>
            <person name="Lievens B."/>
            <person name="Willems K.A."/>
        </authorList>
    </citation>
    <scope>NUCLEOTIDE SEQUENCE [LARGE SCALE GENOMIC DNA]</scope>
    <source>
        <strain evidence="15 16">LMG 26042</strain>
    </source>
</reference>
<dbReference type="CDD" id="cd18787">
    <property type="entry name" value="SF2_C_DEAD"/>
    <property type="match status" value="1"/>
</dbReference>
<feature type="domain" description="Helicase ATP-binding" evidence="12">
    <location>
        <begin position="34"/>
        <end position="204"/>
    </location>
</feature>
<evidence type="ECO:0000256" key="5">
    <source>
        <dbReference type="ARBA" id="ARBA00022840"/>
    </source>
</evidence>
<dbReference type="InterPro" id="IPR001650">
    <property type="entry name" value="Helicase_C-like"/>
</dbReference>
<feature type="domain" description="Helicase C-terminal" evidence="13">
    <location>
        <begin position="215"/>
        <end position="375"/>
    </location>
</feature>
<comment type="function">
    <text evidence="9">DEAD-box RNA helicase possibly involved in RNA degradation. Unwinds dsRNA in both 5'- and 3'-directions, has RNA-dependent ATPase activity.</text>
</comment>
<dbReference type="GO" id="GO:0006401">
    <property type="term" value="P:RNA catabolic process"/>
    <property type="evidence" value="ECO:0007669"/>
    <property type="project" value="UniProtKB-UniRule"/>
</dbReference>
<dbReference type="InterPro" id="IPR044742">
    <property type="entry name" value="DEAD/DEAH_RhlB"/>
</dbReference>
<evidence type="ECO:0000256" key="7">
    <source>
        <dbReference type="ARBA" id="ARBA00023016"/>
    </source>
</evidence>
<proteinExistence type="inferred from homology"/>
<evidence type="ECO:0000256" key="11">
    <source>
        <dbReference type="SAM" id="MobiDB-lite"/>
    </source>
</evidence>
<dbReference type="SMART" id="SM00490">
    <property type="entry name" value="HELICc"/>
    <property type="match status" value="1"/>
</dbReference>
<dbReference type="Pfam" id="PF00270">
    <property type="entry name" value="DEAD"/>
    <property type="match status" value="1"/>
</dbReference>
<feature type="region of interest" description="Disordered" evidence="11">
    <location>
        <begin position="429"/>
        <end position="507"/>
    </location>
</feature>
<evidence type="ECO:0000313" key="16">
    <source>
        <dbReference type="Proteomes" id="UP000280475"/>
    </source>
</evidence>
<dbReference type="EC" id="3.6.4.13" evidence="9"/>
<protein>
    <recommendedName>
        <fullName evidence="9">DEAD-box ATP-dependent RNA helicase CshA</fullName>
        <ecNumber evidence="9">3.6.4.13</ecNumber>
    </recommendedName>
</protein>
<keyword evidence="2 9" id="KW-0547">Nucleotide-binding</keyword>
<dbReference type="EMBL" id="CP027768">
    <property type="protein sequence ID" value="AYW49462.1"/>
    <property type="molecule type" value="Genomic_DNA"/>
</dbReference>
<dbReference type="InterPro" id="IPR050547">
    <property type="entry name" value="DEAD_box_RNA_helicases"/>
</dbReference>
<dbReference type="Gene3D" id="3.40.50.300">
    <property type="entry name" value="P-loop containing nucleotide triphosphate hydrolases"/>
    <property type="match status" value="2"/>
</dbReference>
<dbReference type="PROSITE" id="PS51192">
    <property type="entry name" value="HELICASE_ATP_BIND_1"/>
    <property type="match status" value="1"/>
</dbReference>
<dbReference type="Proteomes" id="UP000280475">
    <property type="component" value="Chromosome"/>
</dbReference>
<dbReference type="GO" id="GO:0003724">
    <property type="term" value="F:RNA helicase activity"/>
    <property type="evidence" value="ECO:0007669"/>
    <property type="project" value="UniProtKB-UniRule"/>
</dbReference>
<name>A0A3G5FGL5_TETHA</name>
<feature type="short sequence motif" description="Q motif" evidence="10">
    <location>
        <begin position="3"/>
        <end position="31"/>
    </location>
</feature>
<comment type="subcellular location">
    <subcellularLocation>
        <location evidence="9">Cytoplasm</location>
    </subcellularLocation>
</comment>
<keyword evidence="3 9" id="KW-0378">Hydrolase</keyword>
<keyword evidence="5 9" id="KW-0067">ATP-binding</keyword>
<evidence type="ECO:0000259" key="13">
    <source>
        <dbReference type="PROSITE" id="PS51194"/>
    </source>
</evidence>
<dbReference type="PANTHER" id="PTHR47963">
    <property type="entry name" value="DEAD-BOX ATP-DEPENDENT RNA HELICASE 47, MITOCHONDRIAL"/>
    <property type="match status" value="1"/>
</dbReference>
<dbReference type="PROSITE" id="PS00039">
    <property type="entry name" value="DEAD_ATP_HELICASE"/>
    <property type="match status" value="1"/>
</dbReference>
<dbReference type="CDD" id="cd00268">
    <property type="entry name" value="DEADc"/>
    <property type="match status" value="1"/>
</dbReference>
<evidence type="ECO:0000256" key="10">
    <source>
        <dbReference type="PROSITE-ProRule" id="PRU00552"/>
    </source>
</evidence>
<evidence type="ECO:0000256" key="8">
    <source>
        <dbReference type="ARBA" id="ARBA00047984"/>
    </source>
</evidence>
<accession>A0A3G5FGL5</accession>
<keyword evidence="4 9" id="KW-0347">Helicase</keyword>
<dbReference type="GO" id="GO:0033592">
    <property type="term" value="F:RNA strand annealing activity"/>
    <property type="evidence" value="ECO:0007669"/>
    <property type="project" value="TreeGrafter"/>
</dbReference>
<dbReference type="PROSITE" id="PS51194">
    <property type="entry name" value="HELICASE_CTER"/>
    <property type="match status" value="1"/>
</dbReference>
<organism evidence="15 16">
    <name type="scientific">Tetragenococcus halophilus</name>
    <name type="common">Pediococcus halophilus</name>
    <dbReference type="NCBI Taxonomy" id="51669"/>
    <lineage>
        <taxon>Bacteria</taxon>
        <taxon>Bacillati</taxon>
        <taxon>Bacillota</taxon>
        <taxon>Bacilli</taxon>
        <taxon>Lactobacillales</taxon>
        <taxon>Enterococcaceae</taxon>
        <taxon>Tetragenococcus</taxon>
    </lineage>
</organism>
<keyword evidence="7 9" id="KW-0346">Stress response</keyword>
<evidence type="ECO:0000259" key="14">
    <source>
        <dbReference type="PROSITE" id="PS51195"/>
    </source>
</evidence>
<dbReference type="Pfam" id="PF00271">
    <property type="entry name" value="Helicase_C"/>
    <property type="match status" value="1"/>
</dbReference>
<dbReference type="HAMAP" id="MF_01493">
    <property type="entry name" value="DEAD_helicase_CshA"/>
    <property type="match status" value="1"/>
</dbReference>
<evidence type="ECO:0000313" key="15">
    <source>
        <dbReference type="EMBL" id="AYW49462.1"/>
    </source>
</evidence>
<evidence type="ECO:0000256" key="4">
    <source>
        <dbReference type="ARBA" id="ARBA00022806"/>
    </source>
</evidence>
<dbReference type="SUPFAM" id="SSF52540">
    <property type="entry name" value="P-loop containing nucleoside triphosphate hydrolases"/>
    <property type="match status" value="1"/>
</dbReference>
<comment type="catalytic activity">
    <reaction evidence="8 9">
        <text>ATP + H2O = ADP + phosphate + H(+)</text>
        <dbReference type="Rhea" id="RHEA:13065"/>
        <dbReference type="ChEBI" id="CHEBI:15377"/>
        <dbReference type="ChEBI" id="CHEBI:15378"/>
        <dbReference type="ChEBI" id="CHEBI:30616"/>
        <dbReference type="ChEBI" id="CHEBI:43474"/>
        <dbReference type="ChEBI" id="CHEBI:456216"/>
        <dbReference type="EC" id="3.6.4.13"/>
    </reaction>
</comment>
<dbReference type="SMART" id="SM00487">
    <property type="entry name" value="DEXDc"/>
    <property type="match status" value="1"/>
</dbReference>
<comment type="similarity">
    <text evidence="9">Belongs to the DEAD box helicase family. CshA subfamily.</text>
</comment>